<name>A0ABW6AQR5_9BACT</name>
<keyword evidence="3" id="KW-1185">Reference proteome</keyword>
<evidence type="ECO:0000313" key="3">
    <source>
        <dbReference type="Proteomes" id="UP001597512"/>
    </source>
</evidence>
<feature type="coiled-coil region" evidence="1">
    <location>
        <begin position="4"/>
        <end position="58"/>
    </location>
</feature>
<keyword evidence="1" id="KW-0175">Coiled coil</keyword>
<dbReference type="EMBL" id="JBHUOM010000048">
    <property type="protein sequence ID" value="MFD2937854.1"/>
    <property type="molecule type" value="Genomic_DNA"/>
</dbReference>
<evidence type="ECO:0000313" key="2">
    <source>
        <dbReference type="EMBL" id="MFD2937854.1"/>
    </source>
</evidence>
<sequence>MFDIARTEELRNTALQLLEQHKKKLAENPESFACQMMVQSAANRLNDLNNRLIEQRQDRLFELVELRLIGESAQNGSLPLYMIGQLSNSFEETLIEIGKYAKHGNRKRKNAFTETRNQLKPKLKRLGAGSTRLFISVDTNPDIFGNSLSDVCISRTFEILSTSDSDDLLQVSATVGNSALRMISRFLKQLLSFNLEADLNWHTPLDTELKWTGNKLKMQRLQASLEKITQSEPIEIIVEGELVTQSLKGEGKFEVITESGASIYGTVPTAVLSQFVQARIGSQCRITVLQIIHQNLSTGKARSFYELSRIESLGISDIGVVQYLNESLNESEYFRSSVPQPPFRFHLPEIIHSSKN</sequence>
<dbReference type="RefSeq" id="WP_381508318.1">
    <property type="nucleotide sequence ID" value="NZ_JBHUOM010000048.1"/>
</dbReference>
<protein>
    <submittedName>
        <fullName evidence="2">Uncharacterized protein</fullName>
    </submittedName>
</protein>
<proteinExistence type="predicted"/>
<comment type="caution">
    <text evidence="2">The sequence shown here is derived from an EMBL/GenBank/DDBJ whole genome shotgun (WGS) entry which is preliminary data.</text>
</comment>
<gene>
    <name evidence="2" type="ORF">ACFS25_29080</name>
</gene>
<reference evidence="3" key="1">
    <citation type="journal article" date="2019" name="Int. J. Syst. Evol. Microbiol.">
        <title>The Global Catalogue of Microorganisms (GCM) 10K type strain sequencing project: providing services to taxonomists for standard genome sequencing and annotation.</title>
        <authorList>
            <consortium name="The Broad Institute Genomics Platform"/>
            <consortium name="The Broad Institute Genome Sequencing Center for Infectious Disease"/>
            <person name="Wu L."/>
            <person name="Ma J."/>
        </authorList>
    </citation>
    <scope>NUCLEOTIDE SEQUENCE [LARGE SCALE GENOMIC DNA]</scope>
    <source>
        <strain evidence="3">KCTC 52490</strain>
    </source>
</reference>
<accession>A0ABW6AQR5</accession>
<evidence type="ECO:0000256" key="1">
    <source>
        <dbReference type="SAM" id="Coils"/>
    </source>
</evidence>
<organism evidence="2 3">
    <name type="scientific">Spirosoma flavum</name>
    <dbReference type="NCBI Taxonomy" id="2048557"/>
    <lineage>
        <taxon>Bacteria</taxon>
        <taxon>Pseudomonadati</taxon>
        <taxon>Bacteroidota</taxon>
        <taxon>Cytophagia</taxon>
        <taxon>Cytophagales</taxon>
        <taxon>Cytophagaceae</taxon>
        <taxon>Spirosoma</taxon>
    </lineage>
</organism>
<dbReference type="Proteomes" id="UP001597512">
    <property type="component" value="Unassembled WGS sequence"/>
</dbReference>